<sequence length="289" mass="32612">MPSAQNFDQDIRRILARLRSGKLRVHIPQRRNLHRKRPNSHFHATPEFFIQTGGATDFDCAGETFRLGTGDVCVMPRGVPHAEIPRDLKTPYGIIVCMNPRDELYLMRARSDVPGRILGYSPLHLGSGRGHHIFHYLDELDNLDALPAPHRKPYTRALLEAFLIATSAELSKPATPAARPGSPLVAQAEAFVRTHVSDPQLNVAGIALTLNCTADHLSRLFHRHRGLTLSTWIAQERVAQARDLLETSTYNISEIGWACGFNEPSYFIRIFRRHVGMTPRQYRLTRSSQ</sequence>
<evidence type="ECO:0000313" key="5">
    <source>
        <dbReference type="EMBL" id="MBC2593412.1"/>
    </source>
</evidence>
<dbReference type="PROSITE" id="PS01124">
    <property type="entry name" value="HTH_ARAC_FAMILY_2"/>
    <property type="match status" value="1"/>
</dbReference>
<dbReference type="Pfam" id="PF02311">
    <property type="entry name" value="AraC_binding"/>
    <property type="match status" value="1"/>
</dbReference>
<reference evidence="5 6" key="1">
    <citation type="submission" date="2020-07" db="EMBL/GenBank/DDBJ databases">
        <authorList>
            <person name="Feng X."/>
        </authorList>
    </citation>
    <scope>NUCLEOTIDE SEQUENCE [LARGE SCALE GENOMIC DNA]</scope>
    <source>
        <strain evidence="5 6">JCM31066</strain>
    </source>
</reference>
<evidence type="ECO:0000259" key="4">
    <source>
        <dbReference type="PROSITE" id="PS01124"/>
    </source>
</evidence>
<dbReference type="InterPro" id="IPR011051">
    <property type="entry name" value="RmlC_Cupin_sf"/>
</dbReference>
<dbReference type="InterPro" id="IPR018060">
    <property type="entry name" value="HTH_AraC"/>
</dbReference>
<dbReference type="InterPro" id="IPR020449">
    <property type="entry name" value="Tscrpt_reg_AraC-type_HTH"/>
</dbReference>
<dbReference type="PANTHER" id="PTHR43280:SF10">
    <property type="entry name" value="REGULATORY PROTEIN POCR"/>
    <property type="match status" value="1"/>
</dbReference>
<dbReference type="SMART" id="SM00342">
    <property type="entry name" value="HTH_ARAC"/>
    <property type="match status" value="1"/>
</dbReference>
<dbReference type="CDD" id="cd02208">
    <property type="entry name" value="cupin_RmlC-like"/>
    <property type="match status" value="1"/>
</dbReference>
<dbReference type="PROSITE" id="PS00041">
    <property type="entry name" value="HTH_ARAC_FAMILY_1"/>
    <property type="match status" value="1"/>
</dbReference>
<evidence type="ECO:0000256" key="1">
    <source>
        <dbReference type="ARBA" id="ARBA00023015"/>
    </source>
</evidence>
<protein>
    <submittedName>
        <fullName evidence="5">AraC family transcriptional regulator</fullName>
    </submittedName>
</protein>
<dbReference type="Gene3D" id="1.10.10.60">
    <property type="entry name" value="Homeodomain-like"/>
    <property type="match status" value="2"/>
</dbReference>
<keyword evidence="1" id="KW-0805">Transcription regulation</keyword>
<dbReference type="InterPro" id="IPR014710">
    <property type="entry name" value="RmlC-like_jellyroll"/>
</dbReference>
<dbReference type="AlphaFoldDB" id="A0A842HAH5"/>
<dbReference type="EMBL" id="JACHVB010000013">
    <property type="protein sequence ID" value="MBC2593412.1"/>
    <property type="molecule type" value="Genomic_DNA"/>
</dbReference>
<evidence type="ECO:0000256" key="3">
    <source>
        <dbReference type="ARBA" id="ARBA00023163"/>
    </source>
</evidence>
<dbReference type="PANTHER" id="PTHR43280">
    <property type="entry name" value="ARAC-FAMILY TRANSCRIPTIONAL REGULATOR"/>
    <property type="match status" value="1"/>
</dbReference>
<gene>
    <name evidence="5" type="ORF">H5P28_03980</name>
</gene>
<dbReference type="RefSeq" id="WP_185674417.1">
    <property type="nucleotide sequence ID" value="NZ_JACHVB010000013.1"/>
</dbReference>
<organism evidence="5 6">
    <name type="scientific">Ruficoccus amylovorans</name>
    <dbReference type="NCBI Taxonomy" id="1804625"/>
    <lineage>
        <taxon>Bacteria</taxon>
        <taxon>Pseudomonadati</taxon>
        <taxon>Verrucomicrobiota</taxon>
        <taxon>Opitutia</taxon>
        <taxon>Puniceicoccales</taxon>
        <taxon>Cerasicoccaceae</taxon>
        <taxon>Ruficoccus</taxon>
    </lineage>
</organism>
<dbReference type="InterPro" id="IPR003313">
    <property type="entry name" value="AraC-bd"/>
</dbReference>
<feature type="domain" description="HTH araC/xylS-type" evidence="4">
    <location>
        <begin position="186"/>
        <end position="285"/>
    </location>
</feature>
<dbReference type="PRINTS" id="PR00032">
    <property type="entry name" value="HTHARAC"/>
</dbReference>
<dbReference type="SUPFAM" id="SSF46689">
    <property type="entry name" value="Homeodomain-like"/>
    <property type="match status" value="1"/>
</dbReference>
<dbReference type="Pfam" id="PF12833">
    <property type="entry name" value="HTH_18"/>
    <property type="match status" value="1"/>
</dbReference>
<dbReference type="GO" id="GO:0043565">
    <property type="term" value="F:sequence-specific DNA binding"/>
    <property type="evidence" value="ECO:0007669"/>
    <property type="project" value="InterPro"/>
</dbReference>
<dbReference type="InterPro" id="IPR018062">
    <property type="entry name" value="HTH_AraC-typ_CS"/>
</dbReference>
<dbReference type="Proteomes" id="UP000546464">
    <property type="component" value="Unassembled WGS sequence"/>
</dbReference>
<dbReference type="SUPFAM" id="SSF51182">
    <property type="entry name" value="RmlC-like cupins"/>
    <property type="match status" value="1"/>
</dbReference>
<dbReference type="GO" id="GO:0003700">
    <property type="term" value="F:DNA-binding transcription factor activity"/>
    <property type="evidence" value="ECO:0007669"/>
    <property type="project" value="InterPro"/>
</dbReference>
<proteinExistence type="predicted"/>
<evidence type="ECO:0000313" key="6">
    <source>
        <dbReference type="Proteomes" id="UP000546464"/>
    </source>
</evidence>
<evidence type="ECO:0000256" key="2">
    <source>
        <dbReference type="ARBA" id="ARBA00023125"/>
    </source>
</evidence>
<keyword evidence="2" id="KW-0238">DNA-binding</keyword>
<name>A0A842HAH5_9BACT</name>
<keyword evidence="6" id="KW-1185">Reference proteome</keyword>
<dbReference type="InterPro" id="IPR009057">
    <property type="entry name" value="Homeodomain-like_sf"/>
</dbReference>
<comment type="caution">
    <text evidence="5">The sequence shown here is derived from an EMBL/GenBank/DDBJ whole genome shotgun (WGS) entry which is preliminary data.</text>
</comment>
<keyword evidence="3" id="KW-0804">Transcription</keyword>
<dbReference type="Gene3D" id="2.60.120.10">
    <property type="entry name" value="Jelly Rolls"/>
    <property type="match status" value="1"/>
</dbReference>
<accession>A0A842HAH5</accession>